<proteinExistence type="predicted"/>
<dbReference type="EMBL" id="CP142523">
    <property type="protein sequence ID" value="WWO44042.1"/>
    <property type="molecule type" value="Genomic_DNA"/>
</dbReference>
<dbReference type="InterPro" id="IPR022742">
    <property type="entry name" value="Hydrolase_4"/>
</dbReference>
<dbReference type="Proteomes" id="UP001373909">
    <property type="component" value="Chromosome"/>
</dbReference>
<dbReference type="SUPFAM" id="SSF53474">
    <property type="entry name" value="alpha/beta-Hydrolases"/>
    <property type="match status" value="1"/>
</dbReference>
<organism evidence="2 3">
    <name type="scientific">Janthinobacterium aestuarii</name>
    <dbReference type="NCBI Taxonomy" id="2985511"/>
    <lineage>
        <taxon>Bacteria</taxon>
        <taxon>Pseudomonadati</taxon>
        <taxon>Pseudomonadota</taxon>
        <taxon>Betaproteobacteria</taxon>
        <taxon>Burkholderiales</taxon>
        <taxon>Oxalobacteraceae</taxon>
        <taxon>Janthinobacterium</taxon>
    </lineage>
</organism>
<evidence type="ECO:0000313" key="2">
    <source>
        <dbReference type="EMBL" id="WWO44042.1"/>
    </source>
</evidence>
<dbReference type="NCBIfam" id="TIGR03101">
    <property type="entry name" value="hydr2_PEP"/>
    <property type="match status" value="1"/>
</dbReference>
<dbReference type="Gene3D" id="3.40.50.1820">
    <property type="entry name" value="alpha/beta hydrolase"/>
    <property type="match status" value="1"/>
</dbReference>
<dbReference type="Pfam" id="PF12146">
    <property type="entry name" value="Hydrolase_4"/>
    <property type="match status" value="1"/>
</dbReference>
<keyword evidence="3" id="KW-1185">Reference proteome</keyword>
<sequence length="285" mass="30817">MNRALTDALPLLPFFLPASGGQRYCLLHLPPPGQAARGGILYVHPFAEELNKSRHVAAAQARAFAAAGYSVLQIDLFGCGDSSGDFGEARWDIWHNDLHLACAWLAQRVNGPLTVWGLRLGALLALDFASNPPLPLARLLLWQPELDGRRVIDRFLRLRLATGMLAGGGQEAPGHARAALAESEPVEVAGYLLAPALAHAIDDVSASALQPAVPVYWLDYQGQEQAAAPLPPLARQWRDQGTAVHVASFGDGPFWHSGELLACPQLLDATRALCRDWLDEERTPP</sequence>
<accession>A0ABZ2GEY1</accession>
<reference evidence="2 3" key="1">
    <citation type="submission" date="2024-01" db="EMBL/GenBank/DDBJ databases">
        <title>Draft genome sequences of nine bacterial species from freshwater ponds near Washington, DC.</title>
        <authorList>
            <person name="Pavloudi C."/>
            <person name="Oliver L."/>
            <person name="Slattery K."/>
            <person name="Lissner G."/>
            <person name="Saw J.H."/>
        </authorList>
    </citation>
    <scope>NUCLEOTIDE SEQUENCE [LARGE SCALE GENOMIC DNA]</scope>
    <source>
        <strain evidence="3">TB1-E2</strain>
    </source>
</reference>
<dbReference type="GO" id="GO:0016787">
    <property type="term" value="F:hydrolase activity"/>
    <property type="evidence" value="ECO:0007669"/>
    <property type="project" value="UniProtKB-KW"/>
</dbReference>
<dbReference type="InterPro" id="IPR029058">
    <property type="entry name" value="AB_hydrolase_fold"/>
</dbReference>
<evidence type="ECO:0000259" key="1">
    <source>
        <dbReference type="Pfam" id="PF12146"/>
    </source>
</evidence>
<evidence type="ECO:0000313" key="3">
    <source>
        <dbReference type="Proteomes" id="UP001373909"/>
    </source>
</evidence>
<gene>
    <name evidence="2" type="ORF">OPV09_15070</name>
</gene>
<protein>
    <submittedName>
        <fullName evidence="2">Hydrolase 2, exosortase A system-associated</fullName>
    </submittedName>
</protein>
<name>A0ABZ2GEY1_9BURK</name>
<dbReference type="InterPro" id="IPR017532">
    <property type="entry name" value="Hydrolase-2_PEP"/>
</dbReference>
<feature type="domain" description="Serine aminopeptidase S33" evidence="1">
    <location>
        <begin position="35"/>
        <end position="158"/>
    </location>
</feature>
<keyword evidence="2" id="KW-0378">Hydrolase</keyword>
<dbReference type="RefSeq" id="WP_338678632.1">
    <property type="nucleotide sequence ID" value="NZ_CP142523.1"/>
</dbReference>